<sequence length="248" mass="28502">MFTTSIHVSKAETVKHVDLYYPENLDAKGRQVPLTSELQNVFANIERQSGLKFTIVILPWKRAQIEVARGRGIIYGLSKSIERLEIYRFSAPVLTLPVWAISYGPENANIAELMDLKGKIVATSVGVTHGVEFERARKNFFVVEEDYLPFQERLKKLITKRSDVIFVPFSFQLKREEIEYRFHRILVDGFNDPELNGRRFNVSLNPIFLDSIHFASSKRNLQDVIDRIDIALARGSKDGSLLKLLNNY</sequence>
<gene>
    <name evidence="1" type="ORF">H8K52_14535</name>
</gene>
<accession>A0ABR6X898</accession>
<evidence type="ECO:0000313" key="2">
    <source>
        <dbReference type="Proteomes" id="UP000648257"/>
    </source>
</evidence>
<organism evidence="1 2">
    <name type="scientific">Undibacterium seohonense</name>
    <dbReference type="NCBI Taxonomy" id="1344950"/>
    <lineage>
        <taxon>Bacteria</taxon>
        <taxon>Pseudomonadati</taxon>
        <taxon>Pseudomonadota</taxon>
        <taxon>Betaproteobacteria</taxon>
        <taxon>Burkholderiales</taxon>
        <taxon>Oxalobacteraceae</taxon>
        <taxon>Undibacterium</taxon>
    </lineage>
</organism>
<proteinExistence type="predicted"/>
<protein>
    <submittedName>
        <fullName evidence="1">Transporter substrate-binding domain-containing protein</fullName>
    </submittedName>
</protein>
<dbReference type="SUPFAM" id="SSF53850">
    <property type="entry name" value="Periplasmic binding protein-like II"/>
    <property type="match status" value="1"/>
</dbReference>
<name>A0ABR6X898_9BURK</name>
<evidence type="ECO:0000313" key="1">
    <source>
        <dbReference type="EMBL" id="MBC3808559.1"/>
    </source>
</evidence>
<keyword evidence="2" id="KW-1185">Reference proteome</keyword>
<reference evidence="1 2" key="1">
    <citation type="submission" date="2020-08" db="EMBL/GenBank/DDBJ databases">
        <title>Novel species isolated from subtropical streams in China.</title>
        <authorList>
            <person name="Lu H."/>
        </authorList>
    </citation>
    <scope>NUCLEOTIDE SEQUENCE [LARGE SCALE GENOMIC DNA]</scope>
    <source>
        <strain evidence="1 2">KACC 16656</strain>
    </source>
</reference>
<dbReference type="Proteomes" id="UP000648257">
    <property type="component" value="Unassembled WGS sequence"/>
</dbReference>
<dbReference type="Gene3D" id="3.40.190.10">
    <property type="entry name" value="Periplasmic binding protein-like II"/>
    <property type="match status" value="2"/>
</dbReference>
<comment type="caution">
    <text evidence="1">The sequence shown here is derived from an EMBL/GenBank/DDBJ whole genome shotgun (WGS) entry which is preliminary data.</text>
</comment>
<dbReference type="EMBL" id="JACOFW010000018">
    <property type="protein sequence ID" value="MBC3808559.1"/>
    <property type="molecule type" value="Genomic_DNA"/>
</dbReference>
<dbReference type="RefSeq" id="WP_186923643.1">
    <property type="nucleotide sequence ID" value="NZ_JACOFW010000018.1"/>
</dbReference>